<organism evidence="2 3">
    <name type="scientific">Phytophthora cactorum</name>
    <dbReference type="NCBI Taxonomy" id="29920"/>
    <lineage>
        <taxon>Eukaryota</taxon>
        <taxon>Sar</taxon>
        <taxon>Stramenopiles</taxon>
        <taxon>Oomycota</taxon>
        <taxon>Peronosporomycetes</taxon>
        <taxon>Peronosporales</taxon>
        <taxon>Peronosporaceae</taxon>
        <taxon>Phytophthora</taxon>
    </lineage>
</organism>
<evidence type="ECO:0000313" key="2">
    <source>
        <dbReference type="EMBL" id="KAG2893365.1"/>
    </source>
</evidence>
<name>A0A8T1B3U0_9STRA</name>
<evidence type="ECO:0000313" key="3">
    <source>
        <dbReference type="Proteomes" id="UP000736787"/>
    </source>
</evidence>
<sequence length="102" mass="11572">MQRTSEPRQYENLYAALSSARLESTAGASALVHAPRYGAGRQTSNERRRASATSTTYTRRPRSGVRTSTVTGRLPIKRAEAWADYWTRMASRREFSWCLSLQ</sequence>
<gene>
    <name evidence="2" type="ORF">PC117_g23792</name>
</gene>
<dbReference type="EMBL" id="RCMK01001486">
    <property type="protein sequence ID" value="KAG2893365.1"/>
    <property type="molecule type" value="Genomic_DNA"/>
</dbReference>
<proteinExistence type="predicted"/>
<evidence type="ECO:0000256" key="1">
    <source>
        <dbReference type="SAM" id="MobiDB-lite"/>
    </source>
</evidence>
<comment type="caution">
    <text evidence="2">The sequence shown here is derived from an EMBL/GenBank/DDBJ whole genome shotgun (WGS) entry which is preliminary data.</text>
</comment>
<dbReference type="Proteomes" id="UP000736787">
    <property type="component" value="Unassembled WGS sequence"/>
</dbReference>
<dbReference type="AlphaFoldDB" id="A0A8T1B3U0"/>
<feature type="region of interest" description="Disordered" evidence="1">
    <location>
        <begin position="32"/>
        <end position="69"/>
    </location>
</feature>
<reference evidence="2" key="1">
    <citation type="submission" date="2018-10" db="EMBL/GenBank/DDBJ databases">
        <title>Effector identification in a new, highly contiguous assembly of the strawberry crown rot pathogen Phytophthora cactorum.</title>
        <authorList>
            <person name="Armitage A.D."/>
            <person name="Nellist C.F."/>
            <person name="Bates H."/>
            <person name="Vickerstaff R.J."/>
            <person name="Harrison R.J."/>
        </authorList>
    </citation>
    <scope>NUCLEOTIDE SEQUENCE</scope>
    <source>
        <strain evidence="2">4040</strain>
    </source>
</reference>
<protein>
    <submittedName>
        <fullName evidence="2">Uncharacterized protein</fullName>
    </submittedName>
</protein>
<accession>A0A8T1B3U0</accession>